<dbReference type="Gene3D" id="3.40.50.300">
    <property type="entry name" value="P-loop containing nucleotide triphosphate hydrolases"/>
    <property type="match status" value="1"/>
</dbReference>
<evidence type="ECO:0000313" key="12">
    <source>
        <dbReference type="Proteomes" id="UP000002745"/>
    </source>
</evidence>
<keyword evidence="8" id="KW-0067">ATP-binding</keyword>
<evidence type="ECO:0000313" key="11">
    <source>
        <dbReference type="EMBL" id="ACT60016.1"/>
    </source>
</evidence>
<dbReference type="PANTHER" id="PTHR33540:SF2">
    <property type="entry name" value="TRNA THREONYLCARBAMOYLADENOSINE BIOSYNTHESIS PROTEIN TSAE"/>
    <property type="match status" value="1"/>
</dbReference>
<keyword evidence="9" id="KW-0460">Magnesium</keyword>
<comment type="similarity">
    <text evidence="2">Belongs to the TsaE family.</text>
</comment>
<dbReference type="GO" id="GO:0046872">
    <property type="term" value="F:metal ion binding"/>
    <property type="evidence" value="ECO:0007669"/>
    <property type="project" value="UniProtKB-KW"/>
</dbReference>
<evidence type="ECO:0000256" key="3">
    <source>
        <dbReference type="ARBA" id="ARBA00019010"/>
    </source>
</evidence>
<accession>C6XMV2</accession>
<name>C6XMV2_HIRBI</name>
<dbReference type="PANTHER" id="PTHR33540">
    <property type="entry name" value="TRNA THREONYLCARBAMOYLADENOSINE BIOSYNTHESIS PROTEIN TSAE"/>
    <property type="match status" value="1"/>
</dbReference>
<comment type="subcellular location">
    <subcellularLocation>
        <location evidence="1">Cytoplasm</location>
    </subcellularLocation>
</comment>
<dbReference type="GO" id="GO:0005737">
    <property type="term" value="C:cytoplasm"/>
    <property type="evidence" value="ECO:0007669"/>
    <property type="project" value="UniProtKB-SubCell"/>
</dbReference>
<keyword evidence="12" id="KW-1185">Reference proteome</keyword>
<evidence type="ECO:0000256" key="5">
    <source>
        <dbReference type="ARBA" id="ARBA00022694"/>
    </source>
</evidence>
<dbReference type="InterPro" id="IPR003442">
    <property type="entry name" value="T6A_TsaE"/>
</dbReference>
<evidence type="ECO:0000256" key="7">
    <source>
        <dbReference type="ARBA" id="ARBA00022741"/>
    </source>
</evidence>
<evidence type="ECO:0000256" key="2">
    <source>
        <dbReference type="ARBA" id="ARBA00007599"/>
    </source>
</evidence>
<evidence type="ECO:0000256" key="4">
    <source>
        <dbReference type="ARBA" id="ARBA00022490"/>
    </source>
</evidence>
<dbReference type="GO" id="GO:0002949">
    <property type="term" value="P:tRNA threonylcarbamoyladenosine modification"/>
    <property type="evidence" value="ECO:0007669"/>
    <property type="project" value="InterPro"/>
</dbReference>
<dbReference type="OrthoDB" id="9800307at2"/>
<dbReference type="GO" id="GO:0005524">
    <property type="term" value="F:ATP binding"/>
    <property type="evidence" value="ECO:0007669"/>
    <property type="project" value="UniProtKB-KW"/>
</dbReference>
<keyword evidence="7" id="KW-0547">Nucleotide-binding</keyword>
<evidence type="ECO:0000256" key="6">
    <source>
        <dbReference type="ARBA" id="ARBA00022723"/>
    </source>
</evidence>
<dbReference type="KEGG" id="hba:Hbal_2336"/>
<organism evidence="11 12">
    <name type="scientific">Hirschia baltica (strain ATCC 49814 / DSM 5838 / IFAM 1418)</name>
    <dbReference type="NCBI Taxonomy" id="582402"/>
    <lineage>
        <taxon>Bacteria</taxon>
        <taxon>Pseudomonadati</taxon>
        <taxon>Pseudomonadota</taxon>
        <taxon>Alphaproteobacteria</taxon>
        <taxon>Hyphomonadales</taxon>
        <taxon>Hyphomonadaceae</taxon>
        <taxon>Hirschia</taxon>
    </lineage>
</organism>
<evidence type="ECO:0000256" key="1">
    <source>
        <dbReference type="ARBA" id="ARBA00004496"/>
    </source>
</evidence>
<dbReference type="Pfam" id="PF02367">
    <property type="entry name" value="TsaE"/>
    <property type="match status" value="1"/>
</dbReference>
<keyword evidence="6" id="KW-0479">Metal-binding</keyword>
<protein>
    <recommendedName>
        <fullName evidence="3">tRNA threonylcarbamoyladenosine biosynthesis protein TsaE</fullName>
    </recommendedName>
    <alternativeName>
        <fullName evidence="10">t(6)A37 threonylcarbamoyladenosine biosynthesis protein TsaE</fullName>
    </alternativeName>
</protein>
<proteinExistence type="inferred from homology"/>
<dbReference type="eggNOG" id="COG0802">
    <property type="taxonomic scope" value="Bacteria"/>
</dbReference>
<evidence type="ECO:0000256" key="8">
    <source>
        <dbReference type="ARBA" id="ARBA00022840"/>
    </source>
</evidence>
<evidence type="ECO:0000256" key="9">
    <source>
        <dbReference type="ARBA" id="ARBA00022842"/>
    </source>
</evidence>
<dbReference type="AlphaFoldDB" id="C6XMV2"/>
<dbReference type="InterPro" id="IPR027417">
    <property type="entry name" value="P-loop_NTPase"/>
</dbReference>
<dbReference type="STRING" id="582402.Hbal_2336"/>
<dbReference type="EMBL" id="CP001678">
    <property type="protein sequence ID" value="ACT60016.1"/>
    <property type="molecule type" value="Genomic_DNA"/>
</dbReference>
<dbReference type="Proteomes" id="UP000002745">
    <property type="component" value="Chromosome"/>
</dbReference>
<evidence type="ECO:0000256" key="10">
    <source>
        <dbReference type="ARBA" id="ARBA00032441"/>
    </source>
</evidence>
<reference evidence="12" key="1">
    <citation type="journal article" date="2011" name="J. Bacteriol.">
        <title>Genome sequences of eight morphologically diverse alphaproteobacteria.</title>
        <authorList>
            <consortium name="US DOE Joint Genome Institute"/>
            <person name="Brown P.J."/>
            <person name="Kysela D.T."/>
            <person name="Buechlein A."/>
            <person name="Hemmerich C."/>
            <person name="Brun Y.V."/>
        </authorList>
    </citation>
    <scope>NUCLEOTIDE SEQUENCE [LARGE SCALE GENOMIC DNA]</scope>
    <source>
        <strain evidence="12">ATCC 49814 / DSM 5838 / IFAM 1418</strain>
    </source>
</reference>
<keyword evidence="4" id="KW-0963">Cytoplasm</keyword>
<sequence length="156" mass="17441">MTIHAPKIVFSIADEAETFALAKRIAPLLKAGDVIALNGDLGAGKTTFSRALIQTLLDNPNVDVTSPTFTLVQTYESPNFPIWHYDMYRIEDESELDELGFEDTIDGLAIIEWPIRMGDQLPSYRLDIQIDFTNTGRSISLIGHGEEWNTRLAKLS</sequence>
<keyword evidence="5" id="KW-0819">tRNA processing</keyword>
<dbReference type="SUPFAM" id="SSF52540">
    <property type="entry name" value="P-loop containing nucleoside triphosphate hydrolases"/>
    <property type="match status" value="1"/>
</dbReference>
<gene>
    <name evidence="11" type="ordered locus">Hbal_2336</name>
</gene>
<dbReference type="NCBIfam" id="TIGR00150">
    <property type="entry name" value="T6A_YjeE"/>
    <property type="match status" value="1"/>
</dbReference>
<dbReference type="HOGENOM" id="CLU_087829_4_0_5"/>
<dbReference type="RefSeq" id="WP_015828166.1">
    <property type="nucleotide sequence ID" value="NC_012982.1"/>
</dbReference>